<evidence type="ECO:0000313" key="2">
    <source>
        <dbReference type="EMBL" id="QTH70815.1"/>
    </source>
</evidence>
<protein>
    <recommendedName>
        <fullName evidence="4">START domain-containing protein</fullName>
    </recommendedName>
</protein>
<sequence>MRHLFIALLCLISWSSKAIDWSTWYQSDNLTIQKRLAQTGVVEVKVWMQVDAAKKDNLLSVLADVDNAKSWLPHVEQVTLVSRPTPAQSIVYALFDAPFPLAKRQLFTRSCLSIESVDSRLVYQMQVHDIANSSLPDDIVTVTPMRAQWRFYETVDGLVIEYNALAHPNGRVPLWLVNRNTLASTKTAFQALASLMLKPKYQHYAHGFEPGDCSTFANLE</sequence>
<gene>
    <name evidence="2" type="ORF">J5O05_13030</name>
</gene>
<evidence type="ECO:0008006" key="4">
    <source>
        <dbReference type="Google" id="ProtNLM"/>
    </source>
</evidence>
<dbReference type="Gene3D" id="3.30.530.20">
    <property type="match status" value="1"/>
</dbReference>
<evidence type="ECO:0000313" key="3">
    <source>
        <dbReference type="Proteomes" id="UP000664904"/>
    </source>
</evidence>
<dbReference type="SUPFAM" id="SSF55961">
    <property type="entry name" value="Bet v1-like"/>
    <property type="match status" value="1"/>
</dbReference>
<feature type="chain" id="PRO_5037041024" description="START domain-containing protein" evidence="1">
    <location>
        <begin position="19"/>
        <end position="220"/>
    </location>
</feature>
<name>A0A975DFP9_9GAMM</name>
<dbReference type="RefSeq" id="WP_208842398.1">
    <property type="nucleotide sequence ID" value="NZ_CP072133.1"/>
</dbReference>
<dbReference type="EMBL" id="CP072133">
    <property type="protein sequence ID" value="QTH70815.1"/>
    <property type="molecule type" value="Genomic_DNA"/>
</dbReference>
<keyword evidence="1" id="KW-0732">Signal</keyword>
<dbReference type="Proteomes" id="UP000664904">
    <property type="component" value="Chromosome"/>
</dbReference>
<keyword evidence="3" id="KW-1185">Reference proteome</keyword>
<dbReference type="KEGG" id="pxi:J5O05_13030"/>
<dbReference type="InterPro" id="IPR023393">
    <property type="entry name" value="START-like_dom_sf"/>
</dbReference>
<accession>A0A975DFP9</accession>
<proteinExistence type="predicted"/>
<feature type="signal peptide" evidence="1">
    <location>
        <begin position="1"/>
        <end position="18"/>
    </location>
</feature>
<evidence type="ECO:0000256" key="1">
    <source>
        <dbReference type="SAM" id="SignalP"/>
    </source>
</evidence>
<organism evidence="2 3">
    <name type="scientific">Pseudoalteromonas xiamenensis</name>
    <dbReference type="NCBI Taxonomy" id="882626"/>
    <lineage>
        <taxon>Bacteria</taxon>
        <taxon>Pseudomonadati</taxon>
        <taxon>Pseudomonadota</taxon>
        <taxon>Gammaproteobacteria</taxon>
        <taxon>Alteromonadales</taxon>
        <taxon>Pseudoalteromonadaceae</taxon>
        <taxon>Pseudoalteromonas</taxon>
    </lineage>
</organism>
<reference evidence="2" key="1">
    <citation type="submission" date="2021-03" db="EMBL/GenBank/DDBJ databases">
        <title>Complete Genome of Pseudoalteromonas xiamenensis STKMTI.2, a new potential marine bacterium producing anti-Vibrio compounds.</title>
        <authorList>
            <person name="Handayani D.P."/>
            <person name="Isnansetyo A."/>
            <person name="Istiqomah I."/>
            <person name="Jumina J."/>
        </authorList>
    </citation>
    <scope>NUCLEOTIDE SEQUENCE</scope>
    <source>
        <strain evidence="2">STKMTI.2</strain>
    </source>
</reference>
<dbReference type="AlphaFoldDB" id="A0A975DFP9"/>